<evidence type="ECO:0000313" key="3">
    <source>
        <dbReference type="Proteomes" id="UP000664940"/>
    </source>
</evidence>
<sequence>MCRAQQRLPLHLHAWLRESPVAQRGPTSPRAAGTLRTWQGGPRPAHLANPGQQHPPLAKPPLCSTSPLAVTVTPGGQTTRPERNKAEGAGDRKTNWRRLEQRQVRASQPPPYASSEKLCVS</sequence>
<reference evidence="2 3" key="1">
    <citation type="journal article" date="2020" name="Nature">
        <title>Six reference-quality genomes reveal evolution of bat adaptations.</title>
        <authorList>
            <person name="Jebb D."/>
            <person name="Huang Z."/>
            <person name="Pippel M."/>
            <person name="Hughes G.M."/>
            <person name="Lavrichenko K."/>
            <person name="Devanna P."/>
            <person name="Winkler S."/>
            <person name="Jermiin L.S."/>
            <person name="Skirmuntt E.C."/>
            <person name="Katzourakis A."/>
            <person name="Burkitt-Gray L."/>
            <person name="Ray D.A."/>
            <person name="Sullivan K.A.M."/>
            <person name="Roscito J.G."/>
            <person name="Kirilenko B.M."/>
            <person name="Davalos L.M."/>
            <person name="Corthals A.P."/>
            <person name="Power M.L."/>
            <person name="Jones G."/>
            <person name="Ransome R.D."/>
            <person name="Dechmann D.K.N."/>
            <person name="Locatelli A.G."/>
            <person name="Puechmaille S.J."/>
            <person name="Fedrigo O."/>
            <person name="Jarvis E.D."/>
            <person name="Hiller M."/>
            <person name="Vernes S.C."/>
            <person name="Myers E.W."/>
            <person name="Teeling E.C."/>
        </authorList>
    </citation>
    <scope>NUCLEOTIDE SEQUENCE [LARGE SCALE GENOMIC DNA]</scope>
    <source>
        <strain evidence="2">Bat1K_MPI-CBG_1</strain>
    </source>
</reference>
<proteinExistence type="predicted"/>
<feature type="compositionally biased region" description="Basic and acidic residues" evidence="1">
    <location>
        <begin position="80"/>
        <end position="103"/>
    </location>
</feature>
<organism evidence="2 3">
    <name type="scientific">Phyllostomus discolor</name>
    <name type="common">pale spear-nosed bat</name>
    <dbReference type="NCBI Taxonomy" id="89673"/>
    <lineage>
        <taxon>Eukaryota</taxon>
        <taxon>Metazoa</taxon>
        <taxon>Chordata</taxon>
        <taxon>Craniata</taxon>
        <taxon>Vertebrata</taxon>
        <taxon>Euteleostomi</taxon>
        <taxon>Mammalia</taxon>
        <taxon>Eutheria</taxon>
        <taxon>Laurasiatheria</taxon>
        <taxon>Chiroptera</taxon>
        <taxon>Yangochiroptera</taxon>
        <taxon>Phyllostomidae</taxon>
        <taxon>Phyllostominae</taxon>
        <taxon>Phyllostomus</taxon>
    </lineage>
</organism>
<dbReference type="Proteomes" id="UP000664940">
    <property type="component" value="Unassembled WGS sequence"/>
</dbReference>
<feature type="region of interest" description="Disordered" evidence="1">
    <location>
        <begin position="18"/>
        <end position="121"/>
    </location>
</feature>
<protein>
    <submittedName>
        <fullName evidence="2">Uncharacterized protein</fullName>
    </submittedName>
</protein>
<feature type="compositionally biased region" description="Polar residues" evidence="1">
    <location>
        <begin position="63"/>
        <end position="79"/>
    </location>
</feature>
<evidence type="ECO:0000256" key="1">
    <source>
        <dbReference type="SAM" id="MobiDB-lite"/>
    </source>
</evidence>
<comment type="caution">
    <text evidence="2">The sequence shown here is derived from an EMBL/GenBank/DDBJ whole genome shotgun (WGS) entry which is preliminary data.</text>
</comment>
<gene>
    <name evidence="2" type="ORF">HJG60_011607</name>
</gene>
<evidence type="ECO:0000313" key="2">
    <source>
        <dbReference type="EMBL" id="KAF6099882.1"/>
    </source>
</evidence>
<dbReference type="AlphaFoldDB" id="A0A833ZN20"/>
<dbReference type="EMBL" id="JABVXQ010000007">
    <property type="protein sequence ID" value="KAF6099882.1"/>
    <property type="molecule type" value="Genomic_DNA"/>
</dbReference>
<name>A0A833ZN20_9CHIR</name>
<accession>A0A833ZN20</accession>